<gene>
    <name evidence="1" type="ORF">V5N11_019869</name>
</gene>
<dbReference type="PANTHER" id="PTHR33710">
    <property type="entry name" value="BNAC02G09200D PROTEIN"/>
    <property type="match status" value="1"/>
</dbReference>
<name>A0ABD1A1P9_CARAN</name>
<keyword evidence="2" id="KW-1185">Reference proteome</keyword>
<reference evidence="1 2" key="1">
    <citation type="submission" date="2024-04" db="EMBL/GenBank/DDBJ databases">
        <title>Genome assembly C_amara_ONT_v2.</title>
        <authorList>
            <person name="Yant L."/>
            <person name="Moore C."/>
            <person name="Slenker M."/>
        </authorList>
    </citation>
    <scope>NUCLEOTIDE SEQUENCE [LARGE SCALE GENOMIC DNA]</scope>
    <source>
        <tissue evidence="1">Leaf</tissue>
    </source>
</reference>
<dbReference type="InterPro" id="IPR036691">
    <property type="entry name" value="Endo/exonu/phosph_ase_sf"/>
</dbReference>
<sequence>MIFGDFNEILDVQEHSNYATSPFVTLGMRNFKDVIRYCSLSDTTIHGPQFTWCNKREKQLICKKLYRVLVNDSWLLAYPQSHCTFDTGGCSDHMRCRIQIRVPVNKPRRPFKFTNAVATLPGFLPLIKSFWSETEVLRTSTSALFRFRKSSKA</sequence>
<evidence type="ECO:0000313" key="1">
    <source>
        <dbReference type="EMBL" id="KAL1200689.1"/>
    </source>
</evidence>
<dbReference type="Proteomes" id="UP001558713">
    <property type="component" value="Unassembled WGS sequence"/>
</dbReference>
<accession>A0ABD1A1P9</accession>
<evidence type="ECO:0000313" key="2">
    <source>
        <dbReference type="Proteomes" id="UP001558713"/>
    </source>
</evidence>
<dbReference type="Gene3D" id="3.60.10.10">
    <property type="entry name" value="Endonuclease/exonuclease/phosphatase"/>
    <property type="match status" value="1"/>
</dbReference>
<proteinExistence type="predicted"/>
<organism evidence="1 2">
    <name type="scientific">Cardamine amara subsp. amara</name>
    <dbReference type="NCBI Taxonomy" id="228776"/>
    <lineage>
        <taxon>Eukaryota</taxon>
        <taxon>Viridiplantae</taxon>
        <taxon>Streptophyta</taxon>
        <taxon>Embryophyta</taxon>
        <taxon>Tracheophyta</taxon>
        <taxon>Spermatophyta</taxon>
        <taxon>Magnoliopsida</taxon>
        <taxon>eudicotyledons</taxon>
        <taxon>Gunneridae</taxon>
        <taxon>Pentapetalae</taxon>
        <taxon>rosids</taxon>
        <taxon>malvids</taxon>
        <taxon>Brassicales</taxon>
        <taxon>Brassicaceae</taxon>
        <taxon>Cardamineae</taxon>
        <taxon>Cardamine</taxon>
    </lineage>
</organism>
<protein>
    <submittedName>
        <fullName evidence="1">Uncharacterized protein</fullName>
    </submittedName>
</protein>
<dbReference type="AlphaFoldDB" id="A0ABD1A1P9"/>
<dbReference type="PANTHER" id="PTHR33710:SF79">
    <property type="entry name" value="OS06G0205337 PROTEIN"/>
    <property type="match status" value="1"/>
</dbReference>
<dbReference type="SUPFAM" id="SSF56219">
    <property type="entry name" value="DNase I-like"/>
    <property type="match status" value="1"/>
</dbReference>
<dbReference type="EMBL" id="JBANAX010000614">
    <property type="protein sequence ID" value="KAL1200689.1"/>
    <property type="molecule type" value="Genomic_DNA"/>
</dbReference>
<comment type="caution">
    <text evidence="1">The sequence shown here is derived from an EMBL/GenBank/DDBJ whole genome shotgun (WGS) entry which is preliminary data.</text>
</comment>